<gene>
    <name evidence="1" type="ORF">LTRI10_LOCUS47580</name>
</gene>
<name>A0AAV2GDX1_9ROSI</name>
<dbReference type="AlphaFoldDB" id="A0AAV2GDX1"/>
<dbReference type="EMBL" id="OZ034821">
    <property type="protein sequence ID" value="CAL1407948.1"/>
    <property type="molecule type" value="Genomic_DNA"/>
</dbReference>
<accession>A0AAV2GDX1</accession>
<proteinExistence type="predicted"/>
<keyword evidence="2" id="KW-1185">Reference proteome</keyword>
<evidence type="ECO:0000313" key="2">
    <source>
        <dbReference type="Proteomes" id="UP001497516"/>
    </source>
</evidence>
<evidence type="ECO:0000313" key="1">
    <source>
        <dbReference type="EMBL" id="CAL1407948.1"/>
    </source>
</evidence>
<reference evidence="1 2" key="1">
    <citation type="submission" date="2024-04" db="EMBL/GenBank/DDBJ databases">
        <authorList>
            <person name="Fracassetti M."/>
        </authorList>
    </citation>
    <scope>NUCLEOTIDE SEQUENCE [LARGE SCALE GENOMIC DNA]</scope>
</reference>
<protein>
    <submittedName>
        <fullName evidence="1">Uncharacterized protein</fullName>
    </submittedName>
</protein>
<sequence length="130" mass="15220">MAFDEPTTLVPPRNAGIWRAAIHEYRWRRRIRESKRMARHMIDSVEHYKAVHLSYVKTVKEVNERWRRPDLSSSSAIVVRDELETEGDNDEFYTMLVTIDDEVERWAAGKHGNLLALLTALQNIISGFMH</sequence>
<organism evidence="1 2">
    <name type="scientific">Linum trigynum</name>
    <dbReference type="NCBI Taxonomy" id="586398"/>
    <lineage>
        <taxon>Eukaryota</taxon>
        <taxon>Viridiplantae</taxon>
        <taxon>Streptophyta</taxon>
        <taxon>Embryophyta</taxon>
        <taxon>Tracheophyta</taxon>
        <taxon>Spermatophyta</taxon>
        <taxon>Magnoliopsida</taxon>
        <taxon>eudicotyledons</taxon>
        <taxon>Gunneridae</taxon>
        <taxon>Pentapetalae</taxon>
        <taxon>rosids</taxon>
        <taxon>fabids</taxon>
        <taxon>Malpighiales</taxon>
        <taxon>Linaceae</taxon>
        <taxon>Linum</taxon>
    </lineage>
</organism>
<dbReference type="Proteomes" id="UP001497516">
    <property type="component" value="Chromosome 8"/>
</dbReference>